<feature type="compositionally biased region" description="Low complexity" evidence="1">
    <location>
        <begin position="34"/>
        <end position="45"/>
    </location>
</feature>
<accession>A0A061DV64</accession>
<dbReference type="Proteomes" id="UP000026915">
    <property type="component" value="Chromosome 1"/>
</dbReference>
<dbReference type="EMBL" id="CM001879">
    <property type="protein sequence ID" value="EOX96649.1"/>
    <property type="molecule type" value="Genomic_DNA"/>
</dbReference>
<proteinExistence type="predicted"/>
<dbReference type="HOGENOM" id="CLU_2296778_0_0_1"/>
<evidence type="ECO:0000256" key="1">
    <source>
        <dbReference type="SAM" id="MobiDB-lite"/>
    </source>
</evidence>
<dbReference type="AlphaFoldDB" id="A0A061DV64"/>
<protein>
    <submittedName>
        <fullName evidence="2">Uncharacterized protein</fullName>
    </submittedName>
</protein>
<reference evidence="2 3" key="1">
    <citation type="journal article" date="2013" name="Genome Biol.">
        <title>The genome sequence of the most widely cultivated cacao type and its use to identify candidate genes regulating pod color.</title>
        <authorList>
            <person name="Motamayor J.C."/>
            <person name="Mockaitis K."/>
            <person name="Schmutz J."/>
            <person name="Haiminen N."/>
            <person name="Iii D.L."/>
            <person name="Cornejo O."/>
            <person name="Findley S.D."/>
            <person name="Zheng P."/>
            <person name="Utro F."/>
            <person name="Royaert S."/>
            <person name="Saski C."/>
            <person name="Jenkins J."/>
            <person name="Podicheti R."/>
            <person name="Zhao M."/>
            <person name="Scheffler B.E."/>
            <person name="Stack J.C."/>
            <person name="Feltus F.A."/>
            <person name="Mustiga G.M."/>
            <person name="Amores F."/>
            <person name="Phillips W."/>
            <person name="Marelli J.P."/>
            <person name="May G.D."/>
            <person name="Shapiro H."/>
            <person name="Ma J."/>
            <person name="Bustamante C.D."/>
            <person name="Schnell R.J."/>
            <person name="Main D."/>
            <person name="Gilbert D."/>
            <person name="Parida L."/>
            <person name="Kuhn D.N."/>
        </authorList>
    </citation>
    <scope>NUCLEOTIDE SEQUENCE [LARGE SCALE GENOMIC DNA]</scope>
    <source>
        <strain evidence="3">cv. Matina 1-6</strain>
    </source>
</reference>
<keyword evidence="3" id="KW-1185">Reference proteome</keyword>
<feature type="region of interest" description="Disordered" evidence="1">
    <location>
        <begin position="1"/>
        <end position="59"/>
    </location>
</feature>
<dbReference type="InParanoid" id="A0A061DV64"/>
<evidence type="ECO:0000313" key="2">
    <source>
        <dbReference type="EMBL" id="EOX96649.1"/>
    </source>
</evidence>
<organism evidence="2 3">
    <name type="scientific">Theobroma cacao</name>
    <name type="common">Cacao</name>
    <name type="synonym">Cocoa</name>
    <dbReference type="NCBI Taxonomy" id="3641"/>
    <lineage>
        <taxon>Eukaryota</taxon>
        <taxon>Viridiplantae</taxon>
        <taxon>Streptophyta</taxon>
        <taxon>Embryophyta</taxon>
        <taxon>Tracheophyta</taxon>
        <taxon>Spermatophyta</taxon>
        <taxon>Magnoliopsida</taxon>
        <taxon>eudicotyledons</taxon>
        <taxon>Gunneridae</taxon>
        <taxon>Pentapetalae</taxon>
        <taxon>rosids</taxon>
        <taxon>malvids</taxon>
        <taxon>Malvales</taxon>
        <taxon>Malvaceae</taxon>
        <taxon>Byttnerioideae</taxon>
        <taxon>Theobroma</taxon>
    </lineage>
</organism>
<name>A0A061DV64_THECC</name>
<feature type="region of interest" description="Disordered" evidence="1">
    <location>
        <begin position="78"/>
        <end position="101"/>
    </location>
</feature>
<gene>
    <name evidence="2" type="ORF">TCM_005852</name>
</gene>
<dbReference type="Gramene" id="EOX96649">
    <property type="protein sequence ID" value="EOX96649"/>
    <property type="gene ID" value="TCM_005852"/>
</dbReference>
<sequence length="101" mass="10522">MDNDNNDSDLTFCPCLRAAPRPCPGATTNKDEPSSGSDGNENGGNFPWKDKQQNNATFGDQATIGSLTFNVITVTLKPSSESSRQVASGDVGASGKSAEKP</sequence>
<evidence type="ECO:0000313" key="3">
    <source>
        <dbReference type="Proteomes" id="UP000026915"/>
    </source>
</evidence>